<keyword evidence="3" id="KW-1185">Reference proteome</keyword>
<evidence type="ECO:0000313" key="3">
    <source>
        <dbReference type="Proteomes" id="UP000616114"/>
    </source>
</evidence>
<comment type="caution">
    <text evidence="2">The sequence shown here is derived from an EMBL/GenBank/DDBJ whole genome shotgun (WGS) entry which is preliminary data.</text>
</comment>
<feature type="domain" description="YbaK/aminoacyl-tRNA synthetase-associated" evidence="1">
    <location>
        <begin position="36"/>
        <end position="140"/>
    </location>
</feature>
<dbReference type="EMBL" id="BMFY01000019">
    <property type="protein sequence ID" value="GGA27081.1"/>
    <property type="molecule type" value="Genomic_DNA"/>
</dbReference>
<dbReference type="SUPFAM" id="SSF55826">
    <property type="entry name" value="YbaK/ProRS associated domain"/>
    <property type="match status" value="1"/>
</dbReference>
<protein>
    <recommendedName>
        <fullName evidence="1">YbaK/aminoacyl-tRNA synthetase-associated domain-containing protein</fullName>
    </recommendedName>
</protein>
<dbReference type="GO" id="GO:0002161">
    <property type="term" value="F:aminoacyl-tRNA deacylase activity"/>
    <property type="evidence" value="ECO:0007669"/>
    <property type="project" value="InterPro"/>
</dbReference>
<dbReference type="Pfam" id="PF04073">
    <property type="entry name" value="tRNA_edit"/>
    <property type="match status" value="1"/>
</dbReference>
<evidence type="ECO:0000259" key="1">
    <source>
        <dbReference type="Pfam" id="PF04073"/>
    </source>
</evidence>
<dbReference type="RefSeq" id="WP_188551938.1">
    <property type="nucleotide sequence ID" value="NZ_BMFY01000019.1"/>
</dbReference>
<organism evidence="2 3">
    <name type="scientific">Sediminivirga luteola</name>
    <dbReference type="NCBI Taxonomy" id="1774748"/>
    <lineage>
        <taxon>Bacteria</taxon>
        <taxon>Bacillati</taxon>
        <taxon>Actinomycetota</taxon>
        <taxon>Actinomycetes</taxon>
        <taxon>Micrococcales</taxon>
        <taxon>Brevibacteriaceae</taxon>
        <taxon>Sediminivirga</taxon>
    </lineage>
</organism>
<proteinExistence type="predicted"/>
<sequence length="157" mass="17065">MTVDQSTAEQTSRALAQAREYGIDAELISFDDYDSRGLDWDDVVRSLVLRRKAGEYLFALVPMGRRIAWPRLRAAAGTNKLHLPDEDEAFEATGYRRGTISPLGSTRAWPVYADILVPGRRIGIGSGVAGYGLWLDADALLSGLDAELADISDPAPA</sequence>
<reference evidence="2" key="2">
    <citation type="submission" date="2020-09" db="EMBL/GenBank/DDBJ databases">
        <authorList>
            <person name="Sun Q."/>
            <person name="Zhou Y."/>
        </authorList>
    </citation>
    <scope>NUCLEOTIDE SEQUENCE</scope>
    <source>
        <strain evidence="2">CGMCC 1.12785</strain>
    </source>
</reference>
<evidence type="ECO:0000313" key="2">
    <source>
        <dbReference type="EMBL" id="GGA27081.1"/>
    </source>
</evidence>
<dbReference type="Proteomes" id="UP000616114">
    <property type="component" value="Unassembled WGS sequence"/>
</dbReference>
<dbReference type="InterPro" id="IPR007214">
    <property type="entry name" value="YbaK/aa-tRNA-synth-assoc-dom"/>
</dbReference>
<name>A0A8J2XLY9_9MICO</name>
<gene>
    <name evidence="2" type="ORF">GCM10011333_32390</name>
</gene>
<reference evidence="2" key="1">
    <citation type="journal article" date="2014" name="Int. J. Syst. Evol. Microbiol.">
        <title>Complete genome sequence of Corynebacterium casei LMG S-19264T (=DSM 44701T), isolated from a smear-ripened cheese.</title>
        <authorList>
            <consortium name="US DOE Joint Genome Institute (JGI-PGF)"/>
            <person name="Walter F."/>
            <person name="Albersmeier A."/>
            <person name="Kalinowski J."/>
            <person name="Ruckert C."/>
        </authorList>
    </citation>
    <scope>NUCLEOTIDE SEQUENCE</scope>
    <source>
        <strain evidence="2">CGMCC 1.12785</strain>
    </source>
</reference>
<dbReference type="InterPro" id="IPR036754">
    <property type="entry name" value="YbaK/aa-tRNA-synt-asso_dom_sf"/>
</dbReference>
<accession>A0A8J2XLY9</accession>
<dbReference type="Gene3D" id="3.90.960.10">
    <property type="entry name" value="YbaK/aminoacyl-tRNA synthetase-associated domain"/>
    <property type="match status" value="1"/>
</dbReference>
<dbReference type="AlphaFoldDB" id="A0A8J2XLY9"/>
<dbReference type="CDD" id="cd04332">
    <property type="entry name" value="YbaK_like"/>
    <property type="match status" value="1"/>
</dbReference>